<dbReference type="GeneID" id="33323457"/>
<proteinExistence type="predicted"/>
<sequence length="332" mass="37345">MNKTIRYLILILLILTFLTMPLTVPMFKSSTAYSMFNTGWDGVSGFARLAYHRGKTITPIFQSFDIAGVGDLDGVLLIIGPNVTFTAAEMEGIKLFLERGNTLFIADDFGTGNEILRALNVPVGISKDPLRDFFYDKDDRFVVSVRIEDPILARNVTEIITNEPSAIIVTGNGEAYASKVSMVNFHRRMFPLLTEVRYGKGRIVVLSDPDVLTNQLYGENEPFLRNLIDYLGGDRFYIDEAHHPDFNLYTTGTVTITRVLSRRTAIGLMLLIATMILLWEIGAFGITARLTSRLLARLFNENENVEEVALLLAEERGWDEKEIIEMLERMGG</sequence>
<name>A0A218P0E7_THECE</name>
<accession>A0A218P0E7</accession>
<feature type="transmembrane region" description="Helical" evidence="1">
    <location>
        <begin position="265"/>
        <end position="288"/>
    </location>
</feature>
<keyword evidence="4" id="KW-1185">Reference proteome</keyword>
<feature type="domain" description="DUF4350" evidence="2">
    <location>
        <begin position="36"/>
        <end position="228"/>
    </location>
</feature>
<dbReference type="InterPro" id="IPR025646">
    <property type="entry name" value="DUF4350"/>
</dbReference>
<dbReference type="SUPFAM" id="SSF52317">
    <property type="entry name" value="Class I glutamine amidotransferase-like"/>
    <property type="match status" value="1"/>
</dbReference>
<evidence type="ECO:0000259" key="2">
    <source>
        <dbReference type="Pfam" id="PF14258"/>
    </source>
</evidence>
<keyword evidence="1" id="KW-0812">Transmembrane</keyword>
<evidence type="ECO:0000313" key="3">
    <source>
        <dbReference type="EMBL" id="ASI98395.1"/>
    </source>
</evidence>
<dbReference type="EMBL" id="CP014854">
    <property type="protein sequence ID" value="ASI98395.1"/>
    <property type="molecule type" value="Genomic_DNA"/>
</dbReference>
<dbReference type="Proteomes" id="UP000197156">
    <property type="component" value="Chromosome"/>
</dbReference>
<dbReference type="AlphaFoldDB" id="A0A218P0E7"/>
<evidence type="ECO:0000313" key="4">
    <source>
        <dbReference type="Proteomes" id="UP000197156"/>
    </source>
</evidence>
<keyword evidence="1" id="KW-0472">Membrane</keyword>
<protein>
    <recommendedName>
        <fullName evidence="2">DUF4350 domain-containing protein</fullName>
    </recommendedName>
</protein>
<evidence type="ECO:0000256" key="1">
    <source>
        <dbReference type="SAM" id="Phobius"/>
    </source>
</evidence>
<dbReference type="RefSeq" id="WP_088862355.1">
    <property type="nucleotide sequence ID" value="NZ_CP014854.1"/>
</dbReference>
<dbReference type="OrthoDB" id="372296at2157"/>
<keyword evidence="1" id="KW-1133">Transmembrane helix</keyword>
<gene>
    <name evidence="3" type="ORF">A3L02_01860</name>
</gene>
<reference evidence="3 4" key="1">
    <citation type="submission" date="2016-03" db="EMBL/GenBank/DDBJ databases">
        <title>Complete genome sequence of Thermococcus celer.</title>
        <authorList>
            <person name="Oger P.M."/>
        </authorList>
    </citation>
    <scope>NUCLEOTIDE SEQUENCE [LARGE SCALE GENOMIC DNA]</scope>
    <source>
        <strain evidence="3 4">Vu 13</strain>
    </source>
</reference>
<dbReference type="InterPro" id="IPR029062">
    <property type="entry name" value="Class_I_gatase-like"/>
</dbReference>
<dbReference type="Pfam" id="PF14258">
    <property type="entry name" value="DUF4350"/>
    <property type="match status" value="1"/>
</dbReference>
<organism evidence="3 4">
    <name type="scientific">Thermococcus celer Vu 13 = JCM 8558</name>
    <dbReference type="NCBI Taxonomy" id="1293037"/>
    <lineage>
        <taxon>Archaea</taxon>
        <taxon>Methanobacteriati</taxon>
        <taxon>Methanobacteriota</taxon>
        <taxon>Thermococci</taxon>
        <taxon>Thermococcales</taxon>
        <taxon>Thermococcaceae</taxon>
        <taxon>Thermococcus</taxon>
    </lineage>
</organism>
<dbReference type="KEGG" id="tce:A3L02_01860"/>